<evidence type="ECO:0000256" key="1">
    <source>
        <dbReference type="ARBA" id="ARBA00001933"/>
    </source>
</evidence>
<dbReference type="InterPro" id="IPR015422">
    <property type="entry name" value="PyrdxlP-dep_Trfase_small"/>
</dbReference>
<dbReference type="InterPro" id="IPR054542">
    <property type="entry name" value="Cys_met_metab_PP"/>
</dbReference>
<gene>
    <name evidence="7" type="ORF">AYL99_01777</name>
</gene>
<dbReference type="AlphaFoldDB" id="A0A178ZRW3"/>
<keyword evidence="3" id="KW-0808">Transferase</keyword>
<dbReference type="GO" id="GO:0004124">
    <property type="term" value="F:cysteine synthase activity"/>
    <property type="evidence" value="ECO:0007669"/>
    <property type="project" value="TreeGrafter"/>
</dbReference>
<evidence type="ECO:0000256" key="5">
    <source>
        <dbReference type="PIRSR" id="PIRSR001434-2"/>
    </source>
</evidence>
<keyword evidence="8" id="KW-1185">Reference proteome</keyword>
<reference evidence="7 8" key="1">
    <citation type="submission" date="2016-04" db="EMBL/GenBank/DDBJ databases">
        <title>Draft genome of Fonsecaea erecta CBS 125763.</title>
        <authorList>
            <person name="Weiss V.A."/>
            <person name="Vicente V.A."/>
            <person name="Raittz R.T."/>
            <person name="Moreno L.F."/>
            <person name="De Souza E.M."/>
            <person name="Pedrosa F.O."/>
            <person name="Steffens M.B."/>
            <person name="Faoro H."/>
            <person name="Tadra-Sfeir M.Z."/>
            <person name="Najafzadeh M.J."/>
            <person name="Felipe M.S."/>
            <person name="Teixeira M."/>
            <person name="Sun J."/>
            <person name="Xi L."/>
            <person name="Gomes R."/>
            <person name="De Azevedo C.M."/>
            <person name="Salgado C.G."/>
            <person name="Da Silva M.B."/>
            <person name="Nascimento M.F."/>
            <person name="Queiroz-Telles F."/>
            <person name="Attili D.S."/>
            <person name="Gorbushina A."/>
        </authorList>
    </citation>
    <scope>NUCLEOTIDE SEQUENCE [LARGE SCALE GENOMIC DNA]</scope>
    <source>
        <strain evidence="7 8">CBS 125763</strain>
    </source>
</reference>
<dbReference type="PANTHER" id="PTHR43797">
    <property type="entry name" value="HOMOCYSTEINE/CYSTEINE SYNTHASE"/>
    <property type="match status" value="1"/>
</dbReference>
<evidence type="ECO:0000256" key="4">
    <source>
        <dbReference type="ARBA" id="ARBA00022898"/>
    </source>
</evidence>
<dbReference type="InterPro" id="IPR006235">
    <property type="entry name" value="OAc-hSer/O-AcSer_sulfhydrylase"/>
</dbReference>
<dbReference type="PROSITE" id="PS00868">
    <property type="entry name" value="CYS_MET_METAB_PP"/>
    <property type="match status" value="1"/>
</dbReference>
<dbReference type="Pfam" id="PF01053">
    <property type="entry name" value="Cys_Met_Meta_PP"/>
    <property type="match status" value="1"/>
</dbReference>
<accession>A0A178ZRW3</accession>
<dbReference type="InterPro" id="IPR000277">
    <property type="entry name" value="Cys/Met-Metab_PyrdxlP-dep_enz"/>
</dbReference>
<dbReference type="Gene3D" id="3.90.1150.10">
    <property type="entry name" value="Aspartate Aminotransferase, domain 1"/>
    <property type="match status" value="1"/>
</dbReference>
<protein>
    <recommendedName>
        <fullName evidence="9">O-acetylhomoserine (Thiol)-lyase</fullName>
    </recommendedName>
</protein>
<comment type="cofactor">
    <cofactor evidence="1 6">
        <name>pyridoxal 5'-phosphate</name>
        <dbReference type="ChEBI" id="CHEBI:597326"/>
    </cofactor>
</comment>
<dbReference type="GeneID" id="30005947"/>
<dbReference type="GO" id="GO:0071269">
    <property type="term" value="P:L-homocysteine biosynthetic process"/>
    <property type="evidence" value="ECO:0007669"/>
    <property type="project" value="TreeGrafter"/>
</dbReference>
<dbReference type="GO" id="GO:0019346">
    <property type="term" value="P:transsulfuration"/>
    <property type="evidence" value="ECO:0007669"/>
    <property type="project" value="InterPro"/>
</dbReference>
<dbReference type="Proteomes" id="UP000078343">
    <property type="component" value="Unassembled WGS sequence"/>
</dbReference>
<dbReference type="SUPFAM" id="SSF53383">
    <property type="entry name" value="PLP-dependent transferases"/>
    <property type="match status" value="1"/>
</dbReference>
<dbReference type="Gene3D" id="3.40.640.10">
    <property type="entry name" value="Type I PLP-dependent aspartate aminotransferase-like (Major domain)"/>
    <property type="match status" value="1"/>
</dbReference>
<dbReference type="GO" id="GO:0006535">
    <property type="term" value="P:cysteine biosynthetic process from serine"/>
    <property type="evidence" value="ECO:0007669"/>
    <property type="project" value="TreeGrafter"/>
</dbReference>
<evidence type="ECO:0000256" key="6">
    <source>
        <dbReference type="RuleBase" id="RU362118"/>
    </source>
</evidence>
<evidence type="ECO:0000256" key="3">
    <source>
        <dbReference type="ARBA" id="ARBA00022679"/>
    </source>
</evidence>
<comment type="caution">
    <text evidence="7">The sequence shown here is derived from an EMBL/GenBank/DDBJ whole genome shotgun (WGS) entry which is preliminary data.</text>
</comment>
<dbReference type="OrthoDB" id="3512640at2759"/>
<dbReference type="EMBL" id="LVYI01000002">
    <property type="protein sequence ID" value="OAP62550.1"/>
    <property type="molecule type" value="Genomic_DNA"/>
</dbReference>
<keyword evidence="4 5" id="KW-0663">Pyridoxal phosphate</keyword>
<dbReference type="GO" id="GO:0030170">
    <property type="term" value="F:pyridoxal phosphate binding"/>
    <property type="evidence" value="ECO:0007669"/>
    <property type="project" value="InterPro"/>
</dbReference>
<dbReference type="InterPro" id="IPR015424">
    <property type="entry name" value="PyrdxlP-dep_Trfase"/>
</dbReference>
<dbReference type="PIRSF" id="PIRSF001434">
    <property type="entry name" value="CGS"/>
    <property type="match status" value="1"/>
</dbReference>
<name>A0A178ZRW3_9EURO</name>
<sequence length="471" mass="51786">MAPLLNVDDEQPVQYQSHLLGHISKGASKPKEAPGWRFDTRQVHSGLEEKPAYGQCTLPIYNTVSFKFTSDDSAIFGFGDIAKRETFIYSRLANPTNNGFEKRMTALEGGVEGLAFSSGGAAVLGVVMSLAAVGDNVIISGAIHSGTHHQFHKVLSQLGIEARVCNVTEDIERIRRLIDDNTKFIFTESLGNPSLAVPDFEPLAAIAHDYQIPLVVDATLTAGGYFCQPAEWGADIIIHSATKWIGGHGTTLGGIVIGTACSDWQANKARFPRLHGQFPGLDAEQANWYKSVGDKAYMQFLKKDYMRDYGPCLTPLAAQQLLIGVETLSVRCQRQSENAYAIARWLRAHPRVASVQYLGFDDHPSHQRALKYFQRGFGTIVNFELKGGAAEAIKFIDCLKLITNTTNVGDAKTLIGHHRSTTHREFTTEDNAVMGVSESLCRLSLGIEDIEDLIEDFEQAFQCVSIENFAK</sequence>
<dbReference type="GO" id="GO:0005737">
    <property type="term" value="C:cytoplasm"/>
    <property type="evidence" value="ECO:0007669"/>
    <property type="project" value="TreeGrafter"/>
</dbReference>
<evidence type="ECO:0008006" key="9">
    <source>
        <dbReference type="Google" id="ProtNLM"/>
    </source>
</evidence>
<dbReference type="PANTHER" id="PTHR43797:SF2">
    <property type="entry name" value="HOMOCYSTEINE_CYSTEINE SYNTHASE"/>
    <property type="match status" value="1"/>
</dbReference>
<proteinExistence type="inferred from homology"/>
<dbReference type="InterPro" id="IPR015421">
    <property type="entry name" value="PyrdxlP-dep_Trfase_major"/>
</dbReference>
<organism evidence="7 8">
    <name type="scientific">Fonsecaea erecta</name>
    <dbReference type="NCBI Taxonomy" id="1367422"/>
    <lineage>
        <taxon>Eukaryota</taxon>
        <taxon>Fungi</taxon>
        <taxon>Dikarya</taxon>
        <taxon>Ascomycota</taxon>
        <taxon>Pezizomycotina</taxon>
        <taxon>Eurotiomycetes</taxon>
        <taxon>Chaetothyriomycetidae</taxon>
        <taxon>Chaetothyriales</taxon>
        <taxon>Herpotrichiellaceae</taxon>
        <taxon>Fonsecaea</taxon>
    </lineage>
</organism>
<comment type="similarity">
    <text evidence="2 6">Belongs to the trans-sulfuration enzymes family.</text>
</comment>
<dbReference type="CDD" id="cd00614">
    <property type="entry name" value="CGS_like"/>
    <property type="match status" value="1"/>
</dbReference>
<evidence type="ECO:0000256" key="2">
    <source>
        <dbReference type="ARBA" id="ARBA00009077"/>
    </source>
</evidence>
<feature type="modified residue" description="N6-(pyridoxal phosphate)lysine" evidence="5">
    <location>
        <position position="243"/>
    </location>
</feature>
<dbReference type="RefSeq" id="XP_018695917.1">
    <property type="nucleotide sequence ID" value="XM_018833293.1"/>
</dbReference>
<evidence type="ECO:0000313" key="7">
    <source>
        <dbReference type="EMBL" id="OAP62550.1"/>
    </source>
</evidence>
<dbReference type="STRING" id="1367422.A0A178ZRW3"/>
<dbReference type="GO" id="GO:0003961">
    <property type="term" value="F:O-acetylhomoserine aminocarboxypropyltransferase activity"/>
    <property type="evidence" value="ECO:0007669"/>
    <property type="project" value="TreeGrafter"/>
</dbReference>
<evidence type="ECO:0000313" key="8">
    <source>
        <dbReference type="Proteomes" id="UP000078343"/>
    </source>
</evidence>